<dbReference type="InterPro" id="IPR036526">
    <property type="entry name" value="C-N_Hydrolase_sf"/>
</dbReference>
<name>A0A852XCX9_9MICO</name>
<dbReference type="GO" id="GO:0003952">
    <property type="term" value="F:NAD+ synthase (glutamine-hydrolyzing) activity"/>
    <property type="evidence" value="ECO:0007669"/>
    <property type="project" value="UniProtKB-UniRule"/>
</dbReference>
<evidence type="ECO:0000313" key="11">
    <source>
        <dbReference type="EMBL" id="NYG36321.1"/>
    </source>
</evidence>
<dbReference type="EC" id="6.3.5.1" evidence="7 8"/>
<dbReference type="InterPro" id="IPR022310">
    <property type="entry name" value="NAD/GMP_synthase"/>
</dbReference>
<dbReference type="FunFam" id="3.40.50.620:FF:000155">
    <property type="entry name" value="Glutamine-dependent NAD(+) synthetase"/>
    <property type="match status" value="1"/>
</dbReference>
<dbReference type="SUPFAM" id="SSF52402">
    <property type="entry name" value="Adenine nucleotide alpha hydrolases-like"/>
    <property type="match status" value="1"/>
</dbReference>
<dbReference type="InterPro" id="IPR041856">
    <property type="entry name" value="NAD+_synth_C"/>
</dbReference>
<dbReference type="RefSeq" id="WP_179461847.1">
    <property type="nucleotide sequence ID" value="NZ_JACBZX010000001.1"/>
</dbReference>
<keyword evidence="6 7" id="KW-0520">NAD</keyword>
<protein>
    <recommendedName>
        <fullName evidence="7 8">Glutamine-dependent NAD(+) synthetase</fullName>
        <ecNumber evidence="7 8">6.3.5.1</ecNumber>
    </recommendedName>
    <alternativeName>
        <fullName evidence="7 8">NAD(+) synthase [glutamine-hydrolyzing]</fullName>
    </alternativeName>
</protein>
<feature type="binding site" evidence="7">
    <location>
        <begin position="538"/>
        <end position="541"/>
    </location>
    <ligand>
        <name>deamido-NAD(+)</name>
        <dbReference type="ChEBI" id="CHEBI:58437"/>
        <note>ligand shared between two neighboring subunits</note>
    </ligand>
</feature>
<sequence length="739" mass="80099">MTATPADRPTGDRPQRDQDQRDQDQRDFRNLYRHGFARVAACTVPVAMGDPRVNAARTLEQVRVCHDEGVALALFPELGLSGYAIGDLLLQDVLLRDTVTALAEVAAASAELLPVIVVGAPLAKGNRLYNCAVTIHRGRVLGIAPKSYLPNYREFYEKRHFAAGDDQWGETLTVPGLPGPGGEPGEPIPFGPDILVDVVDVPGLSIHAEVCEDLWVPVPPSHEAALAGATVLLNLSASPITVARAEDRHLLARSASARCDAAYVYAAAMRGESTTDLSWDGLTVVYEAGDLLGQSARFPEEAQRTVVDVDVDRLRQERLRQGSFDDNRRGQGIGTGEGPDYRHVEITLDPPGGDLGLRRRLDRFPFVPDDESRLAQDCFEAYNIQVSGLEQRLRAIGGDDWQPKVVIGVSGGLDSTHALLVAAAAMDRLDRPRTDIHALTMPGFGTSDRTKTNAVALMEALGITWEELDIRPAATQMLADLGHPFGLDPDAEHDAEVYDVTFENVQAGLRTDYLFRVANHRGGIVLGTGDLSELALGWCTYGVGDQMSHYGVNAGVPKTLMQHLVRWVATTDQVETTRGGAGGEGGDGHDVRETLLSILGTEISPELVPSTTEQPQSTQATIGPYALQDFTLYHVLRRGYAPSKIAFLAEAAWSDAARGAWPSSVPESDRGAYDLAEIRHWLTVFVRRFFANQFKRSALPDGPKVVPGGTLSPRGDWRMPSDASAARWLAEIEANVPTP</sequence>
<feature type="region of interest" description="Disordered" evidence="9">
    <location>
        <begin position="1"/>
        <end position="23"/>
    </location>
</feature>
<feature type="binding site" evidence="7">
    <location>
        <position position="238"/>
    </location>
    <ligand>
        <name>L-glutamine</name>
        <dbReference type="ChEBI" id="CHEBI:58359"/>
    </ligand>
</feature>
<feature type="active site" description="Nucleophile; for glutaminase activity" evidence="7">
    <location>
        <position position="211"/>
    </location>
</feature>
<dbReference type="GO" id="GO:0005737">
    <property type="term" value="C:cytoplasm"/>
    <property type="evidence" value="ECO:0007669"/>
    <property type="project" value="InterPro"/>
</dbReference>
<dbReference type="SUPFAM" id="SSF56317">
    <property type="entry name" value="Carbon-nitrogen hydrolase"/>
    <property type="match status" value="1"/>
</dbReference>
<dbReference type="InterPro" id="IPR003010">
    <property type="entry name" value="C-N_Hydrolase"/>
</dbReference>
<comment type="catalytic activity">
    <reaction evidence="7 8">
        <text>deamido-NAD(+) + L-glutamine + ATP + H2O = L-glutamate + AMP + diphosphate + NAD(+) + H(+)</text>
        <dbReference type="Rhea" id="RHEA:24384"/>
        <dbReference type="ChEBI" id="CHEBI:15377"/>
        <dbReference type="ChEBI" id="CHEBI:15378"/>
        <dbReference type="ChEBI" id="CHEBI:29985"/>
        <dbReference type="ChEBI" id="CHEBI:30616"/>
        <dbReference type="ChEBI" id="CHEBI:33019"/>
        <dbReference type="ChEBI" id="CHEBI:57540"/>
        <dbReference type="ChEBI" id="CHEBI:58359"/>
        <dbReference type="ChEBI" id="CHEBI:58437"/>
        <dbReference type="ChEBI" id="CHEBI:456215"/>
        <dbReference type="EC" id="6.3.5.1"/>
    </reaction>
</comment>
<dbReference type="FunFam" id="1.10.10.1140:FF:000001">
    <property type="entry name" value="Glutamine-dependent NAD(+) synthetase"/>
    <property type="match status" value="1"/>
</dbReference>
<evidence type="ECO:0000313" key="12">
    <source>
        <dbReference type="Proteomes" id="UP000592181"/>
    </source>
</evidence>
<feature type="binding site" evidence="7">
    <location>
        <position position="504"/>
    </location>
    <ligand>
        <name>deamido-NAD(+)</name>
        <dbReference type="ChEBI" id="CHEBI:58437"/>
        <note>ligand shared between two neighboring subunits</note>
    </ligand>
</feature>
<dbReference type="PANTHER" id="PTHR23090:SF9">
    <property type="entry name" value="GLUTAMINE-DEPENDENT NAD(+) SYNTHETASE"/>
    <property type="match status" value="1"/>
</dbReference>
<dbReference type="GO" id="GO:0004359">
    <property type="term" value="F:glutaminase activity"/>
    <property type="evidence" value="ECO:0007669"/>
    <property type="project" value="InterPro"/>
</dbReference>
<feature type="domain" description="CN hydrolase" evidence="10">
    <location>
        <begin position="37"/>
        <end position="313"/>
    </location>
</feature>
<reference evidence="11 12" key="1">
    <citation type="submission" date="2020-07" db="EMBL/GenBank/DDBJ databases">
        <title>Sequencing the genomes of 1000 actinobacteria strains.</title>
        <authorList>
            <person name="Klenk H.-P."/>
        </authorList>
    </citation>
    <scope>NUCLEOTIDE SEQUENCE [LARGE SCALE GENOMIC DNA]</scope>
    <source>
        <strain evidence="11 12">DSM 24723</strain>
    </source>
</reference>
<keyword evidence="3 7" id="KW-0436">Ligase</keyword>
<evidence type="ECO:0000256" key="7">
    <source>
        <dbReference type="HAMAP-Rule" id="MF_02090"/>
    </source>
</evidence>
<dbReference type="InterPro" id="IPR014445">
    <property type="entry name" value="Gln-dep_NAD_synthase"/>
</dbReference>
<evidence type="ECO:0000256" key="6">
    <source>
        <dbReference type="ARBA" id="ARBA00023027"/>
    </source>
</evidence>
<keyword evidence="4 7" id="KW-0547">Nucleotide-binding</keyword>
<accession>A0A852XCX9</accession>
<dbReference type="UniPathway" id="UPA00253">
    <property type="reaction ID" value="UER00334"/>
</dbReference>
<evidence type="ECO:0000256" key="2">
    <source>
        <dbReference type="ARBA" id="ARBA00007145"/>
    </source>
</evidence>
<comment type="function">
    <text evidence="7">Catalyzes the ATP-dependent amidation of deamido-NAD to form NAD. Uses L-glutamine as a nitrogen source.</text>
</comment>
<keyword evidence="12" id="KW-1185">Reference proteome</keyword>
<keyword evidence="5 7" id="KW-0067">ATP-binding</keyword>
<feature type="binding site" evidence="7">
    <location>
        <begin position="408"/>
        <end position="415"/>
    </location>
    <ligand>
        <name>ATP</name>
        <dbReference type="ChEBI" id="CHEBI:30616"/>
    </ligand>
</feature>
<dbReference type="InterPro" id="IPR003694">
    <property type="entry name" value="NAD_synthase"/>
</dbReference>
<organism evidence="11 12">
    <name type="scientific">Janibacter alkaliphilus</name>
    <dbReference type="NCBI Taxonomy" id="1069963"/>
    <lineage>
        <taxon>Bacteria</taxon>
        <taxon>Bacillati</taxon>
        <taxon>Actinomycetota</taxon>
        <taxon>Actinomycetes</taxon>
        <taxon>Micrococcales</taxon>
        <taxon>Intrasporangiaceae</taxon>
        <taxon>Janibacter</taxon>
    </lineage>
</organism>
<gene>
    <name evidence="7" type="primary">nadE</name>
    <name evidence="11" type="ORF">BJY28_000790</name>
</gene>
<comment type="similarity">
    <text evidence="2 7 8">In the C-terminal section; belongs to the NAD synthetase family.</text>
</comment>
<dbReference type="AlphaFoldDB" id="A0A852XCX9"/>
<feature type="binding site" evidence="7">
    <location>
        <position position="528"/>
    </location>
    <ligand>
        <name>ATP</name>
        <dbReference type="ChEBI" id="CHEBI:30616"/>
    </ligand>
</feature>
<feature type="active site" description="For glutaminase activity" evidence="7">
    <location>
        <position position="146"/>
    </location>
</feature>
<feature type="binding site" evidence="7">
    <location>
        <position position="695"/>
    </location>
    <ligand>
        <name>deamido-NAD(+)</name>
        <dbReference type="ChEBI" id="CHEBI:58437"/>
        <note>ligand shared between two neighboring subunits</note>
    </ligand>
</feature>
<dbReference type="GO" id="GO:0008795">
    <property type="term" value="F:NAD+ synthase activity"/>
    <property type="evidence" value="ECO:0007669"/>
    <property type="project" value="UniProtKB-UniRule"/>
</dbReference>
<dbReference type="NCBIfam" id="NF002730">
    <property type="entry name" value="PRK02628.1"/>
    <property type="match status" value="1"/>
</dbReference>
<feature type="active site" description="Proton acceptor; for glutaminase activity" evidence="7">
    <location>
        <position position="77"/>
    </location>
</feature>
<evidence type="ECO:0000256" key="5">
    <source>
        <dbReference type="ARBA" id="ARBA00022840"/>
    </source>
</evidence>
<comment type="pathway">
    <text evidence="1 7 8">Cofactor biosynthesis; NAD(+) biosynthesis; NAD(+) from deamido-NAD(+) (L-Gln route): step 1/1.</text>
</comment>
<dbReference type="EMBL" id="JACBZX010000001">
    <property type="protein sequence ID" value="NYG36321.1"/>
    <property type="molecule type" value="Genomic_DNA"/>
</dbReference>
<dbReference type="PIRSF" id="PIRSF006630">
    <property type="entry name" value="NADS_GAT"/>
    <property type="match status" value="1"/>
</dbReference>
<dbReference type="GO" id="GO:0009435">
    <property type="term" value="P:NAD+ biosynthetic process"/>
    <property type="evidence" value="ECO:0007669"/>
    <property type="project" value="UniProtKB-UniRule"/>
</dbReference>
<dbReference type="GO" id="GO:0005524">
    <property type="term" value="F:ATP binding"/>
    <property type="evidence" value="ECO:0007669"/>
    <property type="project" value="UniProtKB-UniRule"/>
</dbReference>
<feature type="binding site" evidence="7">
    <location>
        <position position="244"/>
    </location>
    <ligand>
        <name>L-glutamine</name>
        <dbReference type="ChEBI" id="CHEBI:58359"/>
    </ligand>
</feature>
<dbReference type="PANTHER" id="PTHR23090">
    <property type="entry name" value="NH 3 /GLUTAMINE-DEPENDENT NAD + SYNTHETASE"/>
    <property type="match status" value="1"/>
</dbReference>
<dbReference type="CDD" id="cd00553">
    <property type="entry name" value="NAD_synthase"/>
    <property type="match status" value="1"/>
</dbReference>
<evidence type="ECO:0000256" key="1">
    <source>
        <dbReference type="ARBA" id="ARBA00005188"/>
    </source>
</evidence>
<dbReference type="Pfam" id="PF00795">
    <property type="entry name" value="CN_hydrolase"/>
    <property type="match status" value="1"/>
</dbReference>
<dbReference type="Gene3D" id="1.10.10.1140">
    <property type="entry name" value="Glutamine-dependent NAD+ synthetase, C-terminal domain"/>
    <property type="match status" value="1"/>
</dbReference>
<comment type="caution">
    <text evidence="11">The sequence shown here is derived from an EMBL/GenBank/DDBJ whole genome shotgun (WGS) entry which is preliminary data.</text>
</comment>
<dbReference type="Pfam" id="PF02540">
    <property type="entry name" value="NAD_synthase"/>
    <property type="match status" value="1"/>
</dbReference>
<dbReference type="PROSITE" id="PS50263">
    <property type="entry name" value="CN_HYDROLASE"/>
    <property type="match status" value="1"/>
</dbReference>
<dbReference type="Gene3D" id="3.40.50.620">
    <property type="entry name" value="HUPs"/>
    <property type="match status" value="1"/>
</dbReference>
<dbReference type="Proteomes" id="UP000592181">
    <property type="component" value="Unassembled WGS sequence"/>
</dbReference>
<evidence type="ECO:0000256" key="3">
    <source>
        <dbReference type="ARBA" id="ARBA00022598"/>
    </source>
</evidence>
<feature type="binding site" evidence="7">
    <location>
        <position position="152"/>
    </location>
    <ligand>
        <name>L-glutamine</name>
        <dbReference type="ChEBI" id="CHEBI:58359"/>
    </ligand>
</feature>
<dbReference type="CDD" id="cd07570">
    <property type="entry name" value="GAT_Gln-NAD-synth"/>
    <property type="match status" value="1"/>
</dbReference>
<evidence type="ECO:0000256" key="8">
    <source>
        <dbReference type="PIRNR" id="PIRNR006630"/>
    </source>
</evidence>
<evidence type="ECO:0000259" key="10">
    <source>
        <dbReference type="PROSITE" id="PS50263"/>
    </source>
</evidence>
<proteinExistence type="inferred from homology"/>
<feature type="binding site" evidence="7">
    <location>
        <position position="533"/>
    </location>
    <ligand>
        <name>deamido-NAD(+)</name>
        <dbReference type="ChEBI" id="CHEBI:58437"/>
        <note>ligand shared between two neighboring subunits</note>
    </ligand>
</feature>
<evidence type="ECO:0000256" key="4">
    <source>
        <dbReference type="ARBA" id="ARBA00022741"/>
    </source>
</evidence>
<dbReference type="HAMAP" id="MF_02090">
    <property type="entry name" value="NadE_glutamine_dep"/>
    <property type="match status" value="1"/>
</dbReference>
<evidence type="ECO:0000256" key="9">
    <source>
        <dbReference type="SAM" id="MobiDB-lite"/>
    </source>
</evidence>
<feature type="compositionally biased region" description="Basic and acidic residues" evidence="9">
    <location>
        <begin position="9"/>
        <end position="23"/>
    </location>
</feature>
<dbReference type="InterPro" id="IPR014729">
    <property type="entry name" value="Rossmann-like_a/b/a_fold"/>
</dbReference>
<dbReference type="Gene3D" id="3.60.110.10">
    <property type="entry name" value="Carbon-nitrogen hydrolase"/>
    <property type="match status" value="1"/>
</dbReference>